<evidence type="ECO:0000313" key="3">
    <source>
        <dbReference type="Proteomes" id="UP000326458"/>
    </source>
</evidence>
<protein>
    <submittedName>
        <fullName evidence="2">Uncharacterized protein</fullName>
    </submittedName>
</protein>
<keyword evidence="3" id="KW-1185">Reference proteome</keyword>
<dbReference type="EMBL" id="VCEA01000002">
    <property type="protein sequence ID" value="KAB0346812.1"/>
    <property type="molecule type" value="Genomic_DNA"/>
</dbReference>
<evidence type="ECO:0000256" key="1">
    <source>
        <dbReference type="SAM" id="MobiDB-lite"/>
    </source>
</evidence>
<feature type="region of interest" description="Disordered" evidence="1">
    <location>
        <begin position="44"/>
        <end position="104"/>
    </location>
</feature>
<organism evidence="2 3">
    <name type="scientific">Muntiacus muntjak</name>
    <name type="common">Barking deer</name>
    <name type="synonym">Indian muntjac</name>
    <dbReference type="NCBI Taxonomy" id="9888"/>
    <lineage>
        <taxon>Eukaryota</taxon>
        <taxon>Metazoa</taxon>
        <taxon>Chordata</taxon>
        <taxon>Craniata</taxon>
        <taxon>Vertebrata</taxon>
        <taxon>Euteleostomi</taxon>
        <taxon>Mammalia</taxon>
        <taxon>Eutheria</taxon>
        <taxon>Laurasiatheria</taxon>
        <taxon>Artiodactyla</taxon>
        <taxon>Ruminantia</taxon>
        <taxon>Pecora</taxon>
        <taxon>Cervidae</taxon>
        <taxon>Muntiacinae</taxon>
        <taxon>Muntiacus</taxon>
    </lineage>
</organism>
<accession>A0A5N3VCH6</accession>
<feature type="region of interest" description="Disordered" evidence="1">
    <location>
        <begin position="1"/>
        <end position="27"/>
    </location>
</feature>
<dbReference type="Proteomes" id="UP000326458">
    <property type="component" value="Unassembled WGS sequence"/>
</dbReference>
<name>A0A5N3VCH6_MUNMU</name>
<proteinExistence type="predicted"/>
<comment type="caution">
    <text evidence="2">The sequence shown here is derived from an EMBL/GenBank/DDBJ whole genome shotgun (WGS) entry which is preliminary data.</text>
</comment>
<dbReference type="AlphaFoldDB" id="A0A5N3VCH6"/>
<sequence>MLQEQMDATNEEICSEQQAEEADSRAAGARLGSLRRFKSLNSLNLCPDSSLAGSCPPSRERSLPRRRRHSPTLQGDPLGGDRLGVMTPLPTIIKGETSSPASPRSLRLDQLHAGALSSTISQDSLHKAVKKKGIKSRIGRLFGKKTFTARATWKGHLNADN</sequence>
<reference evidence="2 3" key="1">
    <citation type="submission" date="2019-06" db="EMBL/GenBank/DDBJ databases">
        <title>Discovery of a novel chromosome fission-fusion reversal in muntjac.</title>
        <authorList>
            <person name="Mudd A.B."/>
            <person name="Bredeson J.V."/>
            <person name="Baum R."/>
            <person name="Hockemeyer D."/>
            <person name="Rokhsar D.S."/>
        </authorList>
    </citation>
    <scope>NUCLEOTIDE SEQUENCE [LARGE SCALE GENOMIC DNA]</scope>
    <source>
        <strain evidence="2">UTSW_UCB_Mm</strain>
        <tissue evidence="2">Fibroblast cell line</tissue>
    </source>
</reference>
<feature type="compositionally biased region" description="Acidic residues" evidence="1">
    <location>
        <begin position="9"/>
        <end position="21"/>
    </location>
</feature>
<gene>
    <name evidence="2" type="ORF">FD754_011669</name>
</gene>
<evidence type="ECO:0000313" key="2">
    <source>
        <dbReference type="EMBL" id="KAB0346812.1"/>
    </source>
</evidence>